<dbReference type="InParanoid" id="Q54LX4"/>
<dbReference type="PhylomeDB" id="Q54LX4"/>
<dbReference type="EMBL" id="AAFI02000085">
    <property type="protein sequence ID" value="EAL64206.1"/>
    <property type="molecule type" value="Genomic_DNA"/>
</dbReference>
<keyword evidence="1" id="KW-0285">Flavoprotein</keyword>
<dbReference type="OMA" id="WTMGGQP"/>
<evidence type="ECO:0000256" key="2">
    <source>
        <dbReference type="ARBA" id="ARBA00022827"/>
    </source>
</evidence>
<dbReference type="InterPro" id="IPR002938">
    <property type="entry name" value="FAD-bd"/>
</dbReference>
<evidence type="ECO:0000313" key="7">
    <source>
        <dbReference type="Proteomes" id="UP000002195"/>
    </source>
</evidence>
<accession>Q54LX4</accession>
<dbReference type="GO" id="GO:0044550">
    <property type="term" value="P:secondary metabolite biosynthetic process"/>
    <property type="evidence" value="ECO:0000318"/>
    <property type="project" value="GO_Central"/>
</dbReference>
<sequence length="410" mass="45795">MDKTVIIIGGGISGLALAQGLSNNGIKFKIFERDEAINFRDQGYRVRVSPEGSNALKTMLSEDLWNLFKDSCARTTFGMSSINAIDGKLLKRAPNFSPVGKSSMDENMVFSADRTNLRNLLTLTIENHIEYNKKFIRYELINYGGGGSKVVAHFSDGTSFEGDLIVGADGVNSKVKKQLIPQCKTFDTNGRFIFGKTEISNHILDTLPASAMEWITTVNDAEKGLMIFMEPIKFKPINSKLPDGCSKFSPETTDYIYWVLLGQAQAFEKSDEELFKMSPSQLKEHQLHLVRNWDPRFQEIIKSSFDNKSCYLGVTSSFPDIYQWETNENVTLIGDAVHNMSPTGGAGANTALQDCPILLDAIKNGLKKEDLNQYEAKMRLNAKPNIEGSLMGAKRLYNFKSIEECKVIDQ</sequence>
<dbReference type="Proteomes" id="UP000002195">
    <property type="component" value="Unassembled WGS sequence"/>
</dbReference>
<keyword evidence="4" id="KW-0503">Monooxygenase</keyword>
<proteinExistence type="predicted"/>
<dbReference type="PANTHER" id="PTHR47178:SF5">
    <property type="entry name" value="FAD-BINDING DOMAIN-CONTAINING PROTEIN"/>
    <property type="match status" value="1"/>
</dbReference>
<dbReference type="dictyBase" id="DDB_G0286363"/>
<evidence type="ECO:0000313" key="6">
    <source>
        <dbReference type="EMBL" id="EAL64206.1"/>
    </source>
</evidence>
<dbReference type="GeneID" id="8625571"/>
<dbReference type="Pfam" id="PF01494">
    <property type="entry name" value="FAD_binding_3"/>
    <property type="match status" value="1"/>
</dbReference>
<dbReference type="SUPFAM" id="SSF51905">
    <property type="entry name" value="FAD/NAD(P)-binding domain"/>
    <property type="match status" value="1"/>
</dbReference>
<dbReference type="STRING" id="44689.Q54LX4"/>
<dbReference type="KEGG" id="ddi:DDB_G0286363"/>
<protein>
    <recommendedName>
        <fullName evidence="5">FAD-binding domain-containing protein</fullName>
    </recommendedName>
</protein>
<keyword evidence="2" id="KW-0274">FAD</keyword>
<dbReference type="RefSeq" id="XP_637706.1">
    <property type="nucleotide sequence ID" value="XM_632614.1"/>
</dbReference>
<dbReference type="PANTHER" id="PTHR47178">
    <property type="entry name" value="MONOOXYGENASE, FAD-BINDING"/>
    <property type="match status" value="1"/>
</dbReference>
<gene>
    <name evidence="6" type="ORF">DDB_G0286363</name>
</gene>
<feature type="domain" description="FAD-binding" evidence="5">
    <location>
        <begin position="159"/>
        <end position="383"/>
    </location>
</feature>
<dbReference type="eggNOG" id="KOG2614">
    <property type="taxonomic scope" value="Eukaryota"/>
</dbReference>
<evidence type="ECO:0000259" key="5">
    <source>
        <dbReference type="Pfam" id="PF01494"/>
    </source>
</evidence>
<name>Q54LX4_DICDI</name>
<keyword evidence="3" id="KW-0560">Oxidoreductase</keyword>
<dbReference type="GO" id="GO:0004497">
    <property type="term" value="F:monooxygenase activity"/>
    <property type="evidence" value="ECO:0007669"/>
    <property type="project" value="UniProtKB-KW"/>
</dbReference>
<dbReference type="Gene3D" id="3.50.50.60">
    <property type="entry name" value="FAD/NAD(P)-binding domain"/>
    <property type="match status" value="1"/>
</dbReference>
<evidence type="ECO:0000256" key="4">
    <source>
        <dbReference type="ARBA" id="ARBA00023033"/>
    </source>
</evidence>
<evidence type="ECO:0000256" key="3">
    <source>
        <dbReference type="ARBA" id="ARBA00023002"/>
    </source>
</evidence>
<organism evidence="6 7">
    <name type="scientific">Dictyostelium discoideum</name>
    <name type="common">Social amoeba</name>
    <dbReference type="NCBI Taxonomy" id="44689"/>
    <lineage>
        <taxon>Eukaryota</taxon>
        <taxon>Amoebozoa</taxon>
        <taxon>Evosea</taxon>
        <taxon>Eumycetozoa</taxon>
        <taxon>Dictyostelia</taxon>
        <taxon>Dictyosteliales</taxon>
        <taxon>Dictyosteliaceae</taxon>
        <taxon>Dictyostelium</taxon>
    </lineage>
</organism>
<dbReference type="InterPro" id="IPR036188">
    <property type="entry name" value="FAD/NAD-bd_sf"/>
</dbReference>
<dbReference type="Pfam" id="PF13450">
    <property type="entry name" value="NAD_binding_8"/>
    <property type="match status" value="1"/>
</dbReference>
<keyword evidence="7" id="KW-1185">Reference proteome</keyword>
<dbReference type="PaxDb" id="44689-DDB0186928"/>
<dbReference type="PRINTS" id="PR00420">
    <property type="entry name" value="RNGMNOXGNASE"/>
</dbReference>
<evidence type="ECO:0000256" key="1">
    <source>
        <dbReference type="ARBA" id="ARBA00022630"/>
    </source>
</evidence>
<dbReference type="AlphaFoldDB" id="Q54LX4"/>
<dbReference type="HOGENOM" id="CLU_009665_3_0_1"/>
<dbReference type="GO" id="GO:0071949">
    <property type="term" value="F:FAD binding"/>
    <property type="evidence" value="ECO:0007669"/>
    <property type="project" value="InterPro"/>
</dbReference>
<reference evidence="6 7" key="1">
    <citation type="journal article" date="2005" name="Nature">
        <title>The genome of the social amoeba Dictyostelium discoideum.</title>
        <authorList>
            <consortium name="The Dictyostelium discoideum Sequencing Consortium"/>
            <person name="Eichinger L."/>
            <person name="Pachebat J.A."/>
            <person name="Glockner G."/>
            <person name="Rajandream M.A."/>
            <person name="Sucgang R."/>
            <person name="Berriman M."/>
            <person name="Song J."/>
            <person name="Olsen R."/>
            <person name="Szafranski K."/>
            <person name="Xu Q."/>
            <person name="Tunggal B."/>
            <person name="Kummerfeld S."/>
            <person name="Madera M."/>
            <person name="Konfortov B.A."/>
            <person name="Rivero F."/>
            <person name="Bankier A.T."/>
            <person name="Lehmann R."/>
            <person name="Hamlin N."/>
            <person name="Davies R."/>
            <person name="Gaudet P."/>
            <person name="Fey P."/>
            <person name="Pilcher K."/>
            <person name="Chen G."/>
            <person name="Saunders D."/>
            <person name="Sodergren E."/>
            <person name="Davis P."/>
            <person name="Kerhornou A."/>
            <person name="Nie X."/>
            <person name="Hall N."/>
            <person name="Anjard C."/>
            <person name="Hemphill L."/>
            <person name="Bason N."/>
            <person name="Farbrother P."/>
            <person name="Desany B."/>
            <person name="Just E."/>
            <person name="Morio T."/>
            <person name="Rost R."/>
            <person name="Churcher C."/>
            <person name="Cooper J."/>
            <person name="Haydock S."/>
            <person name="van Driessche N."/>
            <person name="Cronin A."/>
            <person name="Goodhead I."/>
            <person name="Muzny D."/>
            <person name="Mourier T."/>
            <person name="Pain A."/>
            <person name="Lu M."/>
            <person name="Harper D."/>
            <person name="Lindsay R."/>
            <person name="Hauser H."/>
            <person name="James K."/>
            <person name="Quiles M."/>
            <person name="Madan Babu M."/>
            <person name="Saito T."/>
            <person name="Buchrieser C."/>
            <person name="Wardroper A."/>
            <person name="Felder M."/>
            <person name="Thangavelu M."/>
            <person name="Johnson D."/>
            <person name="Knights A."/>
            <person name="Loulseged H."/>
            <person name="Mungall K."/>
            <person name="Oliver K."/>
            <person name="Price C."/>
            <person name="Quail M.A."/>
            <person name="Urushihara H."/>
            <person name="Hernandez J."/>
            <person name="Rabbinowitsch E."/>
            <person name="Steffen D."/>
            <person name="Sanders M."/>
            <person name="Ma J."/>
            <person name="Kohara Y."/>
            <person name="Sharp S."/>
            <person name="Simmonds M."/>
            <person name="Spiegler S."/>
            <person name="Tivey A."/>
            <person name="Sugano S."/>
            <person name="White B."/>
            <person name="Walker D."/>
            <person name="Woodward J."/>
            <person name="Winckler T."/>
            <person name="Tanaka Y."/>
            <person name="Shaulsky G."/>
            <person name="Schleicher M."/>
            <person name="Weinstock G."/>
            <person name="Rosenthal A."/>
            <person name="Cox E.C."/>
            <person name="Chisholm R.L."/>
            <person name="Gibbs R."/>
            <person name="Loomis W.F."/>
            <person name="Platzer M."/>
            <person name="Kay R.R."/>
            <person name="Williams J."/>
            <person name="Dear P.H."/>
            <person name="Noegel A.A."/>
            <person name="Barrell B."/>
            <person name="Kuspa A."/>
        </authorList>
    </citation>
    <scope>NUCLEOTIDE SEQUENCE [LARGE SCALE GENOMIC DNA]</scope>
    <source>
        <strain evidence="6 7">AX4</strain>
    </source>
</reference>
<dbReference type="SMR" id="Q54LX4"/>
<comment type="caution">
    <text evidence="6">The sequence shown here is derived from an EMBL/GenBank/DDBJ whole genome shotgun (WGS) entry which is preliminary data.</text>
</comment>
<dbReference type="VEuPathDB" id="AmoebaDB:DDB_G0286363"/>